<comment type="caution">
    <text evidence="2">The sequence shown here is derived from an EMBL/GenBank/DDBJ whole genome shotgun (WGS) entry which is preliminary data.</text>
</comment>
<evidence type="ECO:0000256" key="1">
    <source>
        <dbReference type="SAM" id="MobiDB-lite"/>
    </source>
</evidence>
<evidence type="ECO:0000313" key="3">
    <source>
        <dbReference type="Proteomes" id="UP001472677"/>
    </source>
</evidence>
<name>A0ABR2GJ95_9ROSI</name>
<dbReference type="EMBL" id="JBBPBM010000001">
    <property type="protein sequence ID" value="KAK8602359.1"/>
    <property type="molecule type" value="Genomic_DNA"/>
</dbReference>
<feature type="compositionally biased region" description="Polar residues" evidence="1">
    <location>
        <begin position="109"/>
        <end position="118"/>
    </location>
</feature>
<evidence type="ECO:0000313" key="2">
    <source>
        <dbReference type="EMBL" id="KAK8602359.1"/>
    </source>
</evidence>
<dbReference type="Proteomes" id="UP001472677">
    <property type="component" value="Unassembled WGS sequence"/>
</dbReference>
<feature type="region of interest" description="Disordered" evidence="1">
    <location>
        <begin position="94"/>
        <end position="128"/>
    </location>
</feature>
<reference evidence="2 3" key="1">
    <citation type="journal article" date="2024" name="G3 (Bethesda)">
        <title>Genome assembly of Hibiscus sabdariffa L. provides insights into metabolisms of medicinal natural products.</title>
        <authorList>
            <person name="Kim T."/>
        </authorList>
    </citation>
    <scope>NUCLEOTIDE SEQUENCE [LARGE SCALE GENOMIC DNA]</scope>
    <source>
        <strain evidence="2">TK-2024</strain>
        <tissue evidence="2">Old leaves</tissue>
    </source>
</reference>
<sequence length="128" mass="13858">MAGTQSQGTPTPFSSYKMGKFKLSHRLVLVFVHPVSVLYASDSVISEETIRSSLSPGNSHFPDMFRQDLLGFCKAETDGGAGAYDEMQGVEWNSEAGARRDRPPAAFSSPVSDTTPFTRINPEIDGAL</sequence>
<accession>A0ABR2GJ95</accession>
<keyword evidence="3" id="KW-1185">Reference proteome</keyword>
<protein>
    <submittedName>
        <fullName evidence="2">Uncharacterized protein</fullName>
    </submittedName>
</protein>
<gene>
    <name evidence="2" type="ORF">V6N12_052169</name>
</gene>
<proteinExistence type="predicted"/>
<organism evidence="2 3">
    <name type="scientific">Hibiscus sabdariffa</name>
    <name type="common">roselle</name>
    <dbReference type="NCBI Taxonomy" id="183260"/>
    <lineage>
        <taxon>Eukaryota</taxon>
        <taxon>Viridiplantae</taxon>
        <taxon>Streptophyta</taxon>
        <taxon>Embryophyta</taxon>
        <taxon>Tracheophyta</taxon>
        <taxon>Spermatophyta</taxon>
        <taxon>Magnoliopsida</taxon>
        <taxon>eudicotyledons</taxon>
        <taxon>Gunneridae</taxon>
        <taxon>Pentapetalae</taxon>
        <taxon>rosids</taxon>
        <taxon>malvids</taxon>
        <taxon>Malvales</taxon>
        <taxon>Malvaceae</taxon>
        <taxon>Malvoideae</taxon>
        <taxon>Hibiscus</taxon>
    </lineage>
</organism>